<dbReference type="PRINTS" id="PR00947">
    <property type="entry name" value="CUTICLE"/>
</dbReference>
<feature type="signal peptide" evidence="4">
    <location>
        <begin position="1"/>
        <end position="17"/>
    </location>
</feature>
<dbReference type="OrthoDB" id="7989647at2759"/>
<evidence type="ECO:0000256" key="4">
    <source>
        <dbReference type="SAM" id="SignalP"/>
    </source>
</evidence>
<feature type="chain" id="PRO_5028475705" evidence="4">
    <location>
        <begin position="18"/>
        <end position="204"/>
    </location>
</feature>
<dbReference type="GeneID" id="117569187"/>
<gene>
    <name evidence="6" type="primary">LOC117569187</name>
</gene>
<dbReference type="PANTHER" id="PTHR10380:SF233">
    <property type="entry name" value="CUTICULAR PROTEIN 47EB-RELATED"/>
    <property type="match status" value="1"/>
</dbReference>
<evidence type="ECO:0000313" key="5">
    <source>
        <dbReference type="Proteomes" id="UP000515160"/>
    </source>
</evidence>
<dbReference type="Pfam" id="PF00379">
    <property type="entry name" value="Chitin_bind_4"/>
    <property type="match status" value="1"/>
</dbReference>
<dbReference type="GO" id="GO:0062129">
    <property type="term" value="C:chitin-based extracellular matrix"/>
    <property type="evidence" value="ECO:0007669"/>
    <property type="project" value="TreeGrafter"/>
</dbReference>
<feature type="region of interest" description="Disordered" evidence="3">
    <location>
        <begin position="151"/>
        <end position="173"/>
    </location>
</feature>
<dbReference type="InterPro" id="IPR031311">
    <property type="entry name" value="CHIT_BIND_RR_consensus"/>
</dbReference>
<accession>A0A6P8YFM0</accession>
<sequence length="204" mass="22068">MLKTIVCLFLVASGVSCASVGSTVNVAGNFGTVGRQAGDIEKPIVKLVSYESDKNPDGSYSFAYEGDDNSYRHEQGSVSDAGTEDEALEVKGSYRYVDADGQTIEVHYTAGKNGFVPFGTNIPSEISLNAKAAADLPNVNTYEEEQELKLKQRRSRAQTDVKQHTEARPQLKAATSQIVPVKVLVEEKPVAKVEQPEKSKKVAV</sequence>
<protein>
    <submittedName>
        <fullName evidence="6">Larval cuticle protein LCP-17</fullName>
    </submittedName>
</protein>
<feature type="compositionally biased region" description="Basic and acidic residues" evidence="3">
    <location>
        <begin position="157"/>
        <end position="169"/>
    </location>
</feature>
<dbReference type="PANTHER" id="PTHR10380">
    <property type="entry name" value="CUTICLE PROTEIN"/>
    <property type="match status" value="1"/>
</dbReference>
<name>A0A6P8YFM0_DROAB</name>
<dbReference type="PROSITE" id="PS51257">
    <property type="entry name" value="PROKAR_LIPOPROTEIN"/>
    <property type="match status" value="1"/>
</dbReference>
<dbReference type="PROSITE" id="PS51155">
    <property type="entry name" value="CHIT_BIND_RR_2"/>
    <property type="match status" value="1"/>
</dbReference>
<keyword evidence="4" id="KW-0732">Signal</keyword>
<organism evidence="5 6">
    <name type="scientific">Drosophila albomicans</name>
    <name type="common">Fruit fly</name>
    <dbReference type="NCBI Taxonomy" id="7291"/>
    <lineage>
        <taxon>Eukaryota</taxon>
        <taxon>Metazoa</taxon>
        <taxon>Ecdysozoa</taxon>
        <taxon>Arthropoda</taxon>
        <taxon>Hexapoda</taxon>
        <taxon>Insecta</taxon>
        <taxon>Pterygota</taxon>
        <taxon>Neoptera</taxon>
        <taxon>Endopterygota</taxon>
        <taxon>Diptera</taxon>
        <taxon>Brachycera</taxon>
        <taxon>Muscomorpha</taxon>
        <taxon>Ephydroidea</taxon>
        <taxon>Drosophilidae</taxon>
        <taxon>Drosophila</taxon>
    </lineage>
</organism>
<dbReference type="Proteomes" id="UP000515160">
    <property type="component" value="Chromosome 3"/>
</dbReference>
<dbReference type="InterPro" id="IPR000618">
    <property type="entry name" value="Insect_cuticle"/>
</dbReference>
<dbReference type="PROSITE" id="PS00233">
    <property type="entry name" value="CHIT_BIND_RR_1"/>
    <property type="match status" value="1"/>
</dbReference>
<keyword evidence="5" id="KW-1185">Reference proteome</keyword>
<dbReference type="GO" id="GO:0008010">
    <property type="term" value="F:structural constituent of chitin-based larval cuticle"/>
    <property type="evidence" value="ECO:0007669"/>
    <property type="project" value="TreeGrafter"/>
</dbReference>
<evidence type="ECO:0000256" key="1">
    <source>
        <dbReference type="ARBA" id="ARBA00022460"/>
    </source>
</evidence>
<dbReference type="AlphaFoldDB" id="A0A6P8YFM0"/>
<evidence type="ECO:0000256" key="2">
    <source>
        <dbReference type="PROSITE-ProRule" id="PRU00497"/>
    </source>
</evidence>
<evidence type="ECO:0000313" key="6">
    <source>
        <dbReference type="RefSeq" id="XP_034106147.1"/>
    </source>
</evidence>
<proteinExistence type="predicted"/>
<dbReference type="InterPro" id="IPR050468">
    <property type="entry name" value="Cuticle_Struct_Prot"/>
</dbReference>
<keyword evidence="1 2" id="KW-0193">Cuticle</keyword>
<dbReference type="RefSeq" id="XP_034106147.1">
    <property type="nucleotide sequence ID" value="XM_034250256.2"/>
</dbReference>
<evidence type="ECO:0000256" key="3">
    <source>
        <dbReference type="SAM" id="MobiDB-lite"/>
    </source>
</evidence>
<reference evidence="6" key="1">
    <citation type="submission" date="2025-08" db="UniProtKB">
        <authorList>
            <consortium name="RefSeq"/>
        </authorList>
    </citation>
    <scope>IDENTIFICATION</scope>
    <source>
        <strain evidence="6">15112-1751.03</strain>
        <tissue evidence="6">Whole Adult</tissue>
    </source>
</reference>